<keyword evidence="2" id="KW-1185">Reference proteome</keyword>
<accession>A0ACB9K4T0</accession>
<reference evidence="1 2" key="2">
    <citation type="journal article" date="2022" name="Mol. Ecol. Resour.">
        <title>The genomes of chicory, endive, great burdock and yacon provide insights into Asteraceae paleo-polyploidization history and plant inulin production.</title>
        <authorList>
            <person name="Fan W."/>
            <person name="Wang S."/>
            <person name="Wang H."/>
            <person name="Wang A."/>
            <person name="Jiang F."/>
            <person name="Liu H."/>
            <person name="Zhao H."/>
            <person name="Xu D."/>
            <person name="Zhang Y."/>
        </authorList>
    </citation>
    <scope>NUCLEOTIDE SEQUENCE [LARGE SCALE GENOMIC DNA]</scope>
    <source>
        <strain evidence="2">cv. Yunnan</strain>
        <tissue evidence="1">Leaves</tissue>
    </source>
</reference>
<reference evidence="2" key="1">
    <citation type="journal article" date="2022" name="Mol. Ecol. Resour.">
        <title>The genomes of chicory, endive, great burdock and yacon provide insights into Asteraceae palaeo-polyploidization history and plant inulin production.</title>
        <authorList>
            <person name="Fan W."/>
            <person name="Wang S."/>
            <person name="Wang H."/>
            <person name="Wang A."/>
            <person name="Jiang F."/>
            <person name="Liu H."/>
            <person name="Zhao H."/>
            <person name="Xu D."/>
            <person name="Zhang Y."/>
        </authorList>
    </citation>
    <scope>NUCLEOTIDE SEQUENCE [LARGE SCALE GENOMIC DNA]</scope>
    <source>
        <strain evidence="2">cv. Yunnan</strain>
    </source>
</reference>
<sequence>MGWNIVRRLHPNEPNRHSRLWINKEIEDTLVNDLDTEEIKCIKLEYTNLHPSTIMKDTLRSLYWHNYPFQSLPKTFRANKLVNLAIEMSNISQLWKGRERKVLDKLRYLEVKRSRLRTFELGMTPNLETLDITECIDFVELQILNECPKLKFLNLGDSKLPVECPKLKSLNLSGSKVSNLNLGMTAHLEELNLEGCNDFVELYFPVECPKLKSLNLSGTKVSDLDLGMTPHLEALNLKGCNDFVELHTPVECPKLKYLNLRGSNVSNLNVGWTPYLERLDLSECYCFQEIQAPVGCLKKLVYLKLSGCSRFGYFLAEKWHESASLDSLAILKITAESLDICPLHPNNNSPKFQFKCEYTESYGLGSGNVEKLISFGVCACTNLESFSASICGLQRLGKLKLKGSIPEVPNDLWQLESLKELALLMKEIEYLPDSICMLKHLKFLKLKSCCLLEQLPSDLGTLECLEELHLTYCSVLQDIPNNLCNMNSLKRLCLSYCILLEKLPEELGRLECLEELDLTGCRSLRDIPNSICKMKRLMYLYLRFCIRVEKLPEELGRLECLKELDLMDCMFLRDIPNISKMKCLKSLNLSYCILVEKLPEELGHLECLKELYIDGAGISRLPQSIHQLKGLVIVGSRGQLESQKSQLDHTK</sequence>
<evidence type="ECO:0000313" key="2">
    <source>
        <dbReference type="Proteomes" id="UP001056120"/>
    </source>
</evidence>
<proteinExistence type="predicted"/>
<name>A0ACB9K4T0_9ASTR</name>
<protein>
    <submittedName>
        <fullName evidence="1">Uncharacterized protein</fullName>
    </submittedName>
</protein>
<organism evidence="1 2">
    <name type="scientific">Smallanthus sonchifolius</name>
    <dbReference type="NCBI Taxonomy" id="185202"/>
    <lineage>
        <taxon>Eukaryota</taxon>
        <taxon>Viridiplantae</taxon>
        <taxon>Streptophyta</taxon>
        <taxon>Embryophyta</taxon>
        <taxon>Tracheophyta</taxon>
        <taxon>Spermatophyta</taxon>
        <taxon>Magnoliopsida</taxon>
        <taxon>eudicotyledons</taxon>
        <taxon>Gunneridae</taxon>
        <taxon>Pentapetalae</taxon>
        <taxon>asterids</taxon>
        <taxon>campanulids</taxon>
        <taxon>Asterales</taxon>
        <taxon>Asteraceae</taxon>
        <taxon>Asteroideae</taxon>
        <taxon>Heliantheae alliance</taxon>
        <taxon>Millerieae</taxon>
        <taxon>Smallanthus</taxon>
    </lineage>
</organism>
<gene>
    <name evidence="1" type="ORF">L1987_01344</name>
</gene>
<evidence type="ECO:0000313" key="1">
    <source>
        <dbReference type="EMBL" id="KAI3827272.1"/>
    </source>
</evidence>
<dbReference type="Proteomes" id="UP001056120">
    <property type="component" value="Linkage Group LG01"/>
</dbReference>
<comment type="caution">
    <text evidence="1">The sequence shown here is derived from an EMBL/GenBank/DDBJ whole genome shotgun (WGS) entry which is preliminary data.</text>
</comment>
<dbReference type="EMBL" id="CM042018">
    <property type="protein sequence ID" value="KAI3827272.1"/>
    <property type="molecule type" value="Genomic_DNA"/>
</dbReference>